<proteinExistence type="predicted"/>
<reference evidence="4 5" key="1">
    <citation type="journal article" date="2016" name="Nat. Commun.">
        <title>Thousands of microbial genomes shed light on interconnected biogeochemical processes in an aquifer system.</title>
        <authorList>
            <person name="Anantharaman K."/>
            <person name="Brown C.T."/>
            <person name="Hug L.A."/>
            <person name="Sharon I."/>
            <person name="Castelle C.J."/>
            <person name="Probst A.J."/>
            <person name="Thomas B.C."/>
            <person name="Singh A."/>
            <person name="Wilkins M.J."/>
            <person name="Karaoz U."/>
            <person name="Brodie E.L."/>
            <person name="Williams K.H."/>
            <person name="Hubbard S.S."/>
            <person name="Banfield J.F."/>
        </authorList>
    </citation>
    <scope>NUCLEOTIDE SEQUENCE [LARGE SCALE GENOMIC DNA]</scope>
</reference>
<feature type="domain" description="Response regulatory" evidence="3">
    <location>
        <begin position="2"/>
        <end position="118"/>
    </location>
</feature>
<evidence type="ECO:0000256" key="1">
    <source>
        <dbReference type="ARBA" id="ARBA00022553"/>
    </source>
</evidence>
<dbReference type="SMART" id="SM00448">
    <property type="entry name" value="REC"/>
    <property type="match status" value="1"/>
</dbReference>
<dbReference type="PANTHER" id="PTHR44591:SF3">
    <property type="entry name" value="RESPONSE REGULATORY DOMAIN-CONTAINING PROTEIN"/>
    <property type="match status" value="1"/>
</dbReference>
<comment type="caution">
    <text evidence="4">The sequence shown here is derived from an EMBL/GenBank/DDBJ whole genome shotgun (WGS) entry which is preliminary data.</text>
</comment>
<evidence type="ECO:0000313" key="5">
    <source>
        <dbReference type="Proteomes" id="UP000176774"/>
    </source>
</evidence>
<dbReference type="GO" id="GO:0000160">
    <property type="term" value="P:phosphorelay signal transduction system"/>
    <property type="evidence" value="ECO:0007669"/>
    <property type="project" value="InterPro"/>
</dbReference>
<sequence>MKILIVEDEDVLSSVLAEKFKNEGYEVMVANNGDDAKPKAIKFRPDAILLDLVIPKKTGLEILKDFKSDTELKLIPVIVLSNLEGDEIIKKVLALGAVDYFVKTQHPMAEIVEKVGLLFTDTKVGKNRK</sequence>
<protein>
    <recommendedName>
        <fullName evidence="3">Response regulatory domain-containing protein</fullName>
    </recommendedName>
</protein>
<dbReference type="SUPFAM" id="SSF52172">
    <property type="entry name" value="CheY-like"/>
    <property type="match status" value="1"/>
</dbReference>
<dbReference type="PANTHER" id="PTHR44591">
    <property type="entry name" value="STRESS RESPONSE REGULATOR PROTEIN 1"/>
    <property type="match status" value="1"/>
</dbReference>
<name>A0A1G2IHV9_9BACT</name>
<accession>A0A1G2IHV9</accession>
<evidence type="ECO:0000259" key="3">
    <source>
        <dbReference type="PROSITE" id="PS50110"/>
    </source>
</evidence>
<dbReference type="Proteomes" id="UP000176774">
    <property type="component" value="Unassembled WGS sequence"/>
</dbReference>
<feature type="modified residue" description="4-aspartylphosphate" evidence="2">
    <location>
        <position position="51"/>
    </location>
</feature>
<dbReference type="InterPro" id="IPR011006">
    <property type="entry name" value="CheY-like_superfamily"/>
</dbReference>
<dbReference type="InterPro" id="IPR001789">
    <property type="entry name" value="Sig_transdc_resp-reg_receiver"/>
</dbReference>
<dbReference type="InterPro" id="IPR050595">
    <property type="entry name" value="Bact_response_regulator"/>
</dbReference>
<dbReference type="Gene3D" id="3.40.50.2300">
    <property type="match status" value="1"/>
</dbReference>
<dbReference type="AlphaFoldDB" id="A0A1G2IHV9"/>
<evidence type="ECO:0000256" key="2">
    <source>
        <dbReference type="PROSITE-ProRule" id="PRU00169"/>
    </source>
</evidence>
<dbReference type="STRING" id="1802214.A2908_02065"/>
<dbReference type="PROSITE" id="PS50110">
    <property type="entry name" value="RESPONSE_REGULATORY"/>
    <property type="match status" value="1"/>
</dbReference>
<dbReference type="Pfam" id="PF00072">
    <property type="entry name" value="Response_reg"/>
    <property type="match status" value="1"/>
</dbReference>
<dbReference type="EMBL" id="MHPA01000007">
    <property type="protein sequence ID" value="OGZ73788.1"/>
    <property type="molecule type" value="Genomic_DNA"/>
</dbReference>
<gene>
    <name evidence="4" type="ORF">A2908_02065</name>
</gene>
<evidence type="ECO:0000313" key="4">
    <source>
        <dbReference type="EMBL" id="OGZ73788.1"/>
    </source>
</evidence>
<keyword evidence="1 2" id="KW-0597">Phosphoprotein</keyword>
<organism evidence="4 5">
    <name type="scientific">Candidatus Staskawiczbacteria bacterium RIFCSPLOWO2_01_FULL_38_12b</name>
    <dbReference type="NCBI Taxonomy" id="1802214"/>
    <lineage>
        <taxon>Bacteria</taxon>
        <taxon>Candidatus Staskawicziibacteriota</taxon>
    </lineage>
</organism>